<dbReference type="InterPro" id="IPR016035">
    <property type="entry name" value="Acyl_Trfase/lysoPLipase"/>
</dbReference>
<feature type="active site" description="Proton acceptor" evidence="4">
    <location>
        <position position="205"/>
    </location>
</feature>
<evidence type="ECO:0000256" key="4">
    <source>
        <dbReference type="PROSITE-ProRule" id="PRU01161"/>
    </source>
</evidence>
<accession>A0A934IGA0</accession>
<dbReference type="Gene3D" id="3.40.1090.10">
    <property type="entry name" value="Cytosolic phospholipase A2 catalytic domain"/>
    <property type="match status" value="2"/>
</dbReference>
<keyword evidence="7" id="KW-1185">Reference proteome</keyword>
<evidence type="ECO:0000313" key="6">
    <source>
        <dbReference type="EMBL" id="MBJ3776134.1"/>
    </source>
</evidence>
<dbReference type="SUPFAM" id="SSF52151">
    <property type="entry name" value="FabD/lysophospholipase-like"/>
    <property type="match status" value="1"/>
</dbReference>
<protein>
    <submittedName>
        <fullName evidence="6">Patatin-like phospholipase family protein</fullName>
    </submittedName>
</protein>
<feature type="short sequence motif" description="DGA/G" evidence="4">
    <location>
        <begin position="205"/>
        <end position="207"/>
    </location>
</feature>
<proteinExistence type="predicted"/>
<dbReference type="PANTHER" id="PTHR14226">
    <property type="entry name" value="NEUROPATHY TARGET ESTERASE/SWISS CHEESE D.MELANOGASTER"/>
    <property type="match status" value="1"/>
</dbReference>
<feature type="domain" description="PNPLA" evidence="5">
    <location>
        <begin position="19"/>
        <end position="218"/>
    </location>
</feature>
<dbReference type="InterPro" id="IPR050301">
    <property type="entry name" value="NTE"/>
</dbReference>
<dbReference type="Proteomes" id="UP000609531">
    <property type="component" value="Unassembled WGS sequence"/>
</dbReference>
<feature type="active site" description="Nucleophile" evidence="4">
    <location>
        <position position="53"/>
    </location>
</feature>
<dbReference type="GO" id="GO:0016042">
    <property type="term" value="P:lipid catabolic process"/>
    <property type="evidence" value="ECO:0007669"/>
    <property type="project" value="UniProtKB-UniRule"/>
</dbReference>
<name>A0A934IGA0_9HYPH</name>
<dbReference type="PANTHER" id="PTHR14226:SF78">
    <property type="entry name" value="SLR0060 PROTEIN"/>
    <property type="match status" value="1"/>
</dbReference>
<keyword evidence="3 4" id="KW-0443">Lipid metabolism</keyword>
<reference evidence="6" key="1">
    <citation type="submission" date="2020-12" db="EMBL/GenBank/DDBJ databases">
        <title>Bacterial taxonomy.</title>
        <authorList>
            <person name="Pan X."/>
        </authorList>
    </citation>
    <scope>NUCLEOTIDE SEQUENCE</scope>
    <source>
        <strain evidence="6">B2012</strain>
    </source>
</reference>
<dbReference type="EMBL" id="JAEKJA010000007">
    <property type="protein sequence ID" value="MBJ3776134.1"/>
    <property type="molecule type" value="Genomic_DNA"/>
</dbReference>
<organism evidence="6 7">
    <name type="scientific">Acuticoccus mangrovi</name>
    <dbReference type="NCBI Taxonomy" id="2796142"/>
    <lineage>
        <taxon>Bacteria</taxon>
        <taxon>Pseudomonadati</taxon>
        <taxon>Pseudomonadota</taxon>
        <taxon>Alphaproteobacteria</taxon>
        <taxon>Hyphomicrobiales</taxon>
        <taxon>Amorphaceae</taxon>
        <taxon>Acuticoccus</taxon>
    </lineage>
</organism>
<evidence type="ECO:0000259" key="5">
    <source>
        <dbReference type="PROSITE" id="PS51635"/>
    </source>
</evidence>
<comment type="caution">
    <text evidence="6">The sequence shown here is derived from an EMBL/GenBank/DDBJ whole genome shotgun (WGS) entry which is preliminary data.</text>
</comment>
<dbReference type="RefSeq" id="WP_198882014.1">
    <property type="nucleotide sequence ID" value="NZ_JAEKJA010000007.1"/>
</dbReference>
<keyword evidence="2 4" id="KW-0442">Lipid degradation</keyword>
<dbReference type="Pfam" id="PF01734">
    <property type="entry name" value="Patatin"/>
    <property type="match status" value="1"/>
</dbReference>
<sequence>MPQDGATTAVERAPLLIDLALQGGGSHGAFAWGALDRLLDYPWLEVEAISGTSAGAMNAAVFAYGMQVGGREGARTHLHRFWRAVSRAAMASPFQRTPVDRMMGNWTLDNSPMYIFADMMARFVSPYALSGLYTWNPLRDILDDVIDFKALAEGPIKLFITATNVRTGRGRVFRRHEITADVLLASACLPTMYEPVWIDGEAYWDGGYAGNPTITPLVRECTSRDTFLVQINPVTRPDVPRHARDILNRVNEVSFNATLLKELKMIALMRQVVDPGSVEGRQWAEMRLHRITSEKMVELSASSKLNAEWPFLKMLRDEGRRAAMDFATTSGADVGVRSSFQFEDLLEGM</sequence>
<dbReference type="AlphaFoldDB" id="A0A934IGA0"/>
<feature type="short sequence motif" description="GXSXG" evidence="4">
    <location>
        <begin position="51"/>
        <end position="55"/>
    </location>
</feature>
<keyword evidence="1 4" id="KW-0378">Hydrolase</keyword>
<dbReference type="InterPro" id="IPR002641">
    <property type="entry name" value="PNPLA_dom"/>
</dbReference>
<evidence type="ECO:0000256" key="2">
    <source>
        <dbReference type="ARBA" id="ARBA00022963"/>
    </source>
</evidence>
<evidence type="ECO:0000256" key="1">
    <source>
        <dbReference type="ARBA" id="ARBA00022801"/>
    </source>
</evidence>
<evidence type="ECO:0000256" key="3">
    <source>
        <dbReference type="ARBA" id="ARBA00023098"/>
    </source>
</evidence>
<dbReference type="GO" id="GO:0016787">
    <property type="term" value="F:hydrolase activity"/>
    <property type="evidence" value="ECO:0007669"/>
    <property type="project" value="UniProtKB-UniRule"/>
</dbReference>
<evidence type="ECO:0000313" key="7">
    <source>
        <dbReference type="Proteomes" id="UP000609531"/>
    </source>
</evidence>
<feature type="short sequence motif" description="GXGXXG" evidence="4">
    <location>
        <begin position="23"/>
        <end position="28"/>
    </location>
</feature>
<gene>
    <name evidence="6" type="ORF">JCR33_10575</name>
</gene>
<dbReference type="PROSITE" id="PS51635">
    <property type="entry name" value="PNPLA"/>
    <property type="match status" value="1"/>
</dbReference>